<organism evidence="2 3">
    <name type="scientific">Crotalaria pallida</name>
    <name type="common">Smooth rattlebox</name>
    <name type="synonym">Crotalaria striata</name>
    <dbReference type="NCBI Taxonomy" id="3830"/>
    <lineage>
        <taxon>Eukaryota</taxon>
        <taxon>Viridiplantae</taxon>
        <taxon>Streptophyta</taxon>
        <taxon>Embryophyta</taxon>
        <taxon>Tracheophyta</taxon>
        <taxon>Spermatophyta</taxon>
        <taxon>Magnoliopsida</taxon>
        <taxon>eudicotyledons</taxon>
        <taxon>Gunneridae</taxon>
        <taxon>Pentapetalae</taxon>
        <taxon>rosids</taxon>
        <taxon>fabids</taxon>
        <taxon>Fabales</taxon>
        <taxon>Fabaceae</taxon>
        <taxon>Papilionoideae</taxon>
        <taxon>50 kb inversion clade</taxon>
        <taxon>genistoids sensu lato</taxon>
        <taxon>core genistoids</taxon>
        <taxon>Crotalarieae</taxon>
        <taxon>Crotalaria</taxon>
    </lineage>
</organism>
<dbReference type="Proteomes" id="UP001372338">
    <property type="component" value="Unassembled WGS sequence"/>
</dbReference>
<dbReference type="PANTHER" id="PTHR34055">
    <property type="entry name" value="OS09G0491596 PROTEIN"/>
    <property type="match status" value="1"/>
</dbReference>
<proteinExistence type="predicted"/>
<evidence type="ECO:0000313" key="3">
    <source>
        <dbReference type="Proteomes" id="UP001372338"/>
    </source>
</evidence>
<dbReference type="PANTHER" id="PTHR34055:SF7">
    <property type="entry name" value="NEUROFILAMENT MEDIUM POLYPEPTIDE-LIKE"/>
    <property type="match status" value="1"/>
</dbReference>
<feature type="region of interest" description="Disordered" evidence="1">
    <location>
        <begin position="1"/>
        <end position="138"/>
    </location>
</feature>
<reference evidence="2 3" key="1">
    <citation type="submission" date="2024-01" db="EMBL/GenBank/DDBJ databases">
        <title>The genomes of 5 underutilized Papilionoideae crops provide insights into root nodulation and disease resistanc.</title>
        <authorList>
            <person name="Yuan L."/>
        </authorList>
    </citation>
    <scope>NUCLEOTIDE SEQUENCE [LARGE SCALE GENOMIC DNA]</scope>
    <source>
        <strain evidence="2">ZHUSHIDOU_FW_LH</strain>
        <tissue evidence="2">Leaf</tissue>
    </source>
</reference>
<feature type="compositionally biased region" description="Basic and acidic residues" evidence="1">
    <location>
        <begin position="129"/>
        <end position="138"/>
    </location>
</feature>
<name>A0AAN9ENE6_CROPI</name>
<dbReference type="AlphaFoldDB" id="A0AAN9ENE6"/>
<comment type="caution">
    <text evidence="2">The sequence shown here is derived from an EMBL/GenBank/DDBJ whole genome shotgun (WGS) entry which is preliminary data.</text>
</comment>
<feature type="compositionally biased region" description="Basic and acidic residues" evidence="1">
    <location>
        <begin position="87"/>
        <end position="111"/>
    </location>
</feature>
<sequence length="138" mass="15509">MGRGKGKGKNQSVIAKREDHGSGEEEKVPTFRRRGRPLKPLTDEIEEVEVIQKTEKDEENVNGNVSSNELKTQVTTVNKRKRKRSVQVKEKIDPVKEDISIRAKLSPDDSVKSAGFRQNGSRRKSKPRRAAEAGVDCK</sequence>
<dbReference type="EMBL" id="JAYWIO010000005">
    <property type="protein sequence ID" value="KAK7259501.1"/>
    <property type="molecule type" value="Genomic_DNA"/>
</dbReference>
<keyword evidence="3" id="KW-1185">Reference proteome</keyword>
<evidence type="ECO:0000256" key="1">
    <source>
        <dbReference type="SAM" id="MobiDB-lite"/>
    </source>
</evidence>
<evidence type="ECO:0000313" key="2">
    <source>
        <dbReference type="EMBL" id="KAK7259501.1"/>
    </source>
</evidence>
<gene>
    <name evidence="2" type="ORF">RIF29_25109</name>
</gene>
<feature type="compositionally biased region" description="Basic and acidic residues" evidence="1">
    <location>
        <begin position="15"/>
        <end position="29"/>
    </location>
</feature>
<accession>A0AAN9ENE6</accession>
<protein>
    <submittedName>
        <fullName evidence="2">Uncharacterized protein</fullName>
    </submittedName>
</protein>